<protein>
    <submittedName>
        <fullName evidence="1">Putative transglutaminase domain-containing protein</fullName>
    </submittedName>
</protein>
<dbReference type="AlphaFoldDB" id="A0A6M3L111"/>
<proteinExistence type="predicted"/>
<gene>
    <name evidence="1" type="ORF">MM415B02988_0013</name>
</gene>
<reference evidence="1" key="1">
    <citation type="submission" date="2020-03" db="EMBL/GenBank/DDBJ databases">
        <title>The deep terrestrial virosphere.</title>
        <authorList>
            <person name="Holmfeldt K."/>
            <person name="Nilsson E."/>
            <person name="Simone D."/>
            <person name="Lopez-Fernandez M."/>
            <person name="Wu X."/>
            <person name="de Brujin I."/>
            <person name="Lundin D."/>
            <person name="Andersson A."/>
            <person name="Bertilsson S."/>
            <person name="Dopson M."/>
        </authorList>
    </citation>
    <scope>NUCLEOTIDE SEQUENCE</scope>
    <source>
        <strain evidence="1">MM415B02988</strain>
    </source>
</reference>
<organism evidence="1">
    <name type="scientific">viral metagenome</name>
    <dbReference type="NCBI Taxonomy" id="1070528"/>
    <lineage>
        <taxon>unclassified sequences</taxon>
        <taxon>metagenomes</taxon>
        <taxon>organismal metagenomes</taxon>
    </lineage>
</organism>
<accession>A0A6M3L111</accession>
<name>A0A6M3L111_9ZZZZ</name>
<dbReference type="EMBL" id="MT142709">
    <property type="protein sequence ID" value="QJA87482.1"/>
    <property type="molecule type" value="Genomic_DNA"/>
</dbReference>
<dbReference type="Gene3D" id="3.10.620.30">
    <property type="match status" value="1"/>
</dbReference>
<sequence>MKLIIVVMFLFCSSCVRYTPYLSGDCVDRAVRIRQNLISNGYEAELVLGLRGTKQGHCWIRYKDKETGEWKELKNY</sequence>
<evidence type="ECO:0000313" key="1">
    <source>
        <dbReference type="EMBL" id="QJA87482.1"/>
    </source>
</evidence>